<sequence length="82" mass="8974">FDGLPGHPAGSAALLRIPRAHEVRPRAERQREEAKEADAETRGCHTNSRARAKLRCLAGLRAAEGNNGYSQWRCVCVCVCVC</sequence>
<accession>A0A061R5A8</accession>
<evidence type="ECO:0000256" key="1">
    <source>
        <dbReference type="SAM" id="MobiDB-lite"/>
    </source>
</evidence>
<feature type="compositionally biased region" description="Basic and acidic residues" evidence="1">
    <location>
        <begin position="19"/>
        <end position="43"/>
    </location>
</feature>
<proteinExistence type="predicted"/>
<organism evidence="2">
    <name type="scientific">Tetraselmis sp. GSL018</name>
    <dbReference type="NCBI Taxonomy" id="582737"/>
    <lineage>
        <taxon>Eukaryota</taxon>
        <taxon>Viridiplantae</taxon>
        <taxon>Chlorophyta</taxon>
        <taxon>core chlorophytes</taxon>
        <taxon>Chlorodendrophyceae</taxon>
        <taxon>Chlorodendrales</taxon>
        <taxon>Chlorodendraceae</taxon>
        <taxon>Tetraselmis</taxon>
    </lineage>
</organism>
<feature type="non-terminal residue" evidence="2">
    <location>
        <position position="82"/>
    </location>
</feature>
<name>A0A061R5A8_9CHLO</name>
<dbReference type="AlphaFoldDB" id="A0A061R5A8"/>
<gene>
    <name evidence="2" type="ORF">TSPGSL018_14826</name>
</gene>
<feature type="region of interest" description="Disordered" evidence="1">
    <location>
        <begin position="1"/>
        <end position="47"/>
    </location>
</feature>
<evidence type="ECO:0000313" key="2">
    <source>
        <dbReference type="EMBL" id="JAC65954.1"/>
    </source>
</evidence>
<reference evidence="2" key="1">
    <citation type="submission" date="2014-05" db="EMBL/GenBank/DDBJ databases">
        <title>The transcriptome of the halophilic microalga Tetraselmis sp. GSL018 isolated from the Great Salt Lake, Utah.</title>
        <authorList>
            <person name="Jinkerson R.E."/>
            <person name="D'Adamo S."/>
            <person name="Posewitz M.C."/>
        </authorList>
    </citation>
    <scope>NUCLEOTIDE SEQUENCE</scope>
    <source>
        <strain evidence="2">GSL018</strain>
    </source>
</reference>
<feature type="non-terminal residue" evidence="2">
    <location>
        <position position="1"/>
    </location>
</feature>
<dbReference type="EMBL" id="GBEZ01020740">
    <property type="protein sequence ID" value="JAC65954.1"/>
    <property type="molecule type" value="Transcribed_RNA"/>
</dbReference>
<protein>
    <submittedName>
        <fullName evidence="2">Uncharacterized protein</fullName>
    </submittedName>
</protein>